<dbReference type="Proteomes" id="UP000784294">
    <property type="component" value="Unassembled WGS sequence"/>
</dbReference>
<proteinExistence type="predicted"/>
<name>A0A448WLX1_9PLAT</name>
<sequence>MRACTYRTVLHCRIIPHSDSHMLFLIKWLWAHVTAKGPASHLAGFVLCRKWMLYIGQAAGLLTGGSMKVHLGFGHGHMIKIALYLSILVNRIDEIMQYDPSPESPLYLVYFYEIETKRALIVFSATYAQRAR</sequence>
<protein>
    <submittedName>
        <fullName evidence="1">Uncharacterized protein</fullName>
    </submittedName>
</protein>
<dbReference type="EMBL" id="CAAALY010023411">
    <property type="protein sequence ID" value="VEL15091.1"/>
    <property type="molecule type" value="Genomic_DNA"/>
</dbReference>
<accession>A0A448WLX1</accession>
<reference evidence="1" key="1">
    <citation type="submission" date="2018-11" db="EMBL/GenBank/DDBJ databases">
        <authorList>
            <consortium name="Pathogen Informatics"/>
        </authorList>
    </citation>
    <scope>NUCLEOTIDE SEQUENCE</scope>
</reference>
<evidence type="ECO:0000313" key="2">
    <source>
        <dbReference type="Proteomes" id="UP000784294"/>
    </source>
</evidence>
<keyword evidence="2" id="KW-1185">Reference proteome</keyword>
<organism evidence="1 2">
    <name type="scientific">Protopolystoma xenopodis</name>
    <dbReference type="NCBI Taxonomy" id="117903"/>
    <lineage>
        <taxon>Eukaryota</taxon>
        <taxon>Metazoa</taxon>
        <taxon>Spiralia</taxon>
        <taxon>Lophotrochozoa</taxon>
        <taxon>Platyhelminthes</taxon>
        <taxon>Monogenea</taxon>
        <taxon>Polyopisthocotylea</taxon>
        <taxon>Polystomatidea</taxon>
        <taxon>Polystomatidae</taxon>
        <taxon>Protopolystoma</taxon>
    </lineage>
</organism>
<dbReference type="AlphaFoldDB" id="A0A448WLX1"/>
<comment type="caution">
    <text evidence="1">The sequence shown here is derived from an EMBL/GenBank/DDBJ whole genome shotgun (WGS) entry which is preliminary data.</text>
</comment>
<gene>
    <name evidence="1" type="ORF">PXEA_LOCUS8531</name>
</gene>
<evidence type="ECO:0000313" key="1">
    <source>
        <dbReference type="EMBL" id="VEL15091.1"/>
    </source>
</evidence>